<reference evidence="2 3" key="2">
    <citation type="journal article" date="2013" name="PLoS ONE">
        <title>INDIGO - INtegrated Data Warehouse of MIcrobial GenOmes with Examples from the Red Sea Extremophiles.</title>
        <authorList>
            <person name="Alam I."/>
            <person name="Antunes A."/>
            <person name="Kamau A.A."/>
            <person name="Ba Alawi W."/>
            <person name="Kalkatawi M."/>
            <person name="Stingl U."/>
            <person name="Bajic V.B."/>
        </authorList>
    </citation>
    <scope>NUCLEOTIDE SEQUENCE [LARGE SCALE GENOMIC DNA]</scope>
    <source>
        <strain evidence="2 3">E1L3A</strain>
    </source>
</reference>
<dbReference type="AlphaFoldDB" id="F7QED6"/>
<evidence type="ECO:0000313" key="2">
    <source>
        <dbReference type="EMBL" id="ERJ19403.1"/>
    </source>
</evidence>
<dbReference type="RefSeq" id="WP_006915206.1">
    <property type="nucleotide sequence ID" value="NZ_AFNV02000009.1"/>
</dbReference>
<feature type="chain" id="PRO_5003360217" evidence="1">
    <location>
        <begin position="28"/>
        <end position="149"/>
    </location>
</feature>
<gene>
    <name evidence="2" type="ORF">SSPSH_001471</name>
</gene>
<dbReference type="OrthoDB" id="9965595at2"/>
<comment type="caution">
    <text evidence="2">The sequence shown here is derived from an EMBL/GenBank/DDBJ whole genome shotgun (WGS) entry which is preliminary data.</text>
</comment>
<keyword evidence="3" id="KW-1185">Reference proteome</keyword>
<proteinExistence type="predicted"/>
<sequence>MNTQITTKALSAALIAGLVGFSSLGFAQSEAVEALNAQEAEPATTTQVAAHPQADQLADELDAFNRQDTEGRIVGHRLTGDSQPAQVSQTAMQLSDEIENYNADASKGLVPETHMPAGTTPNTYPHSQAIAAELTRYNETGGNLNALRF</sequence>
<dbReference type="Proteomes" id="UP000006242">
    <property type="component" value="Unassembled WGS sequence"/>
</dbReference>
<dbReference type="EMBL" id="AFNV02000009">
    <property type="protein sequence ID" value="ERJ19403.1"/>
    <property type="molecule type" value="Genomic_DNA"/>
</dbReference>
<protein>
    <submittedName>
        <fullName evidence="2">Uncharacterized protein</fullName>
    </submittedName>
</protein>
<name>F7QED6_9GAMM</name>
<reference evidence="2 3" key="1">
    <citation type="journal article" date="2011" name="J. Bacteriol.">
        <title>Genome sequence of Salinisphaera shabanensis, a gammaproteobacterium from the harsh, variable environment of the brine-seawater interface of the Shaban Deep in the Red Sea.</title>
        <authorList>
            <person name="Antunes A."/>
            <person name="Alam I."/>
            <person name="Bajic V.B."/>
            <person name="Stingl U."/>
        </authorList>
    </citation>
    <scope>NUCLEOTIDE SEQUENCE [LARGE SCALE GENOMIC DNA]</scope>
    <source>
        <strain evidence="2 3">E1L3A</strain>
    </source>
</reference>
<keyword evidence="1" id="KW-0732">Signal</keyword>
<accession>F7QED6</accession>
<organism evidence="2 3">
    <name type="scientific">Salinisphaera shabanensis E1L3A</name>
    <dbReference type="NCBI Taxonomy" id="1033802"/>
    <lineage>
        <taxon>Bacteria</taxon>
        <taxon>Pseudomonadati</taxon>
        <taxon>Pseudomonadota</taxon>
        <taxon>Gammaproteobacteria</taxon>
        <taxon>Salinisphaerales</taxon>
        <taxon>Salinisphaeraceae</taxon>
        <taxon>Salinisphaera</taxon>
    </lineage>
</organism>
<evidence type="ECO:0000313" key="3">
    <source>
        <dbReference type="Proteomes" id="UP000006242"/>
    </source>
</evidence>
<evidence type="ECO:0000256" key="1">
    <source>
        <dbReference type="SAM" id="SignalP"/>
    </source>
</evidence>
<feature type="signal peptide" evidence="1">
    <location>
        <begin position="1"/>
        <end position="27"/>
    </location>
</feature>